<keyword evidence="4" id="KW-1185">Reference proteome</keyword>
<dbReference type="InterPro" id="IPR003115">
    <property type="entry name" value="ParB_N"/>
</dbReference>
<keyword evidence="1" id="KW-0175">Coiled coil</keyword>
<dbReference type="InterPro" id="IPR050336">
    <property type="entry name" value="Chromosome_partition/occlusion"/>
</dbReference>
<sequence length="389" mass="45442">MIQIEKLNPHPKNEYYFTDVVGDKYEEIKRSINTYGIRDPLKVTTAYTIISGHQRYRIARDLGLSEVPVEIVDVDEWKAEYMLIAENTERRGEAEGDPIKKARIIQFLKDYWNIKKGSRSDLGPKVRSSKEMADYIGEDERTTRRLAKLNELIPQLQSLVSSGKFSVRAAEQLAYLTEEEQEVLFEERGEAISEMTLDESKKLRKENEQLKKQLLNSKDTETKIANALEDKRTLELELINLKNEKTKTEFITNNIMVDKPETLDKITRLEEQIKEKEGYVEKYRKSLKELNEKNAIINKFMGENTNFQLVSKASEVTLKMLDFTKEMSRYDYLSEVFNEIPDATRKEYVRSIYGVYKWARNILQEVKHDDVIGVNKNIIDVKKTNVEVI</sequence>
<evidence type="ECO:0000256" key="1">
    <source>
        <dbReference type="SAM" id="Coils"/>
    </source>
</evidence>
<dbReference type="EMBL" id="MBTG01000056">
    <property type="protein sequence ID" value="OPH47605.1"/>
    <property type="molecule type" value="Genomic_DNA"/>
</dbReference>
<dbReference type="PANTHER" id="PTHR33375:SF1">
    <property type="entry name" value="CHROMOSOME-PARTITIONING PROTEIN PARB-RELATED"/>
    <property type="match status" value="1"/>
</dbReference>
<dbReference type="InterPro" id="IPR036086">
    <property type="entry name" value="ParB/Sulfiredoxin_sf"/>
</dbReference>
<gene>
    <name evidence="3" type="ORF">BC351_10460</name>
</gene>
<dbReference type="GO" id="GO:0045881">
    <property type="term" value="P:positive regulation of sporulation resulting in formation of a cellular spore"/>
    <property type="evidence" value="ECO:0007669"/>
    <property type="project" value="TreeGrafter"/>
</dbReference>
<feature type="domain" description="ParB-like N-terminal" evidence="2">
    <location>
        <begin position="1"/>
        <end position="88"/>
    </location>
</feature>
<dbReference type="SMART" id="SM00470">
    <property type="entry name" value="ParB"/>
    <property type="match status" value="1"/>
</dbReference>
<dbReference type="Gene3D" id="3.90.1530.30">
    <property type="match status" value="1"/>
</dbReference>
<dbReference type="RefSeq" id="WP_158082351.1">
    <property type="nucleotide sequence ID" value="NZ_MBTG01000056.1"/>
</dbReference>
<comment type="caution">
    <text evidence="3">The sequence shown here is derived from an EMBL/GenBank/DDBJ whole genome shotgun (WGS) entry which is preliminary data.</text>
</comment>
<name>A0A1V4H8R1_9BACL</name>
<evidence type="ECO:0000313" key="4">
    <source>
        <dbReference type="Proteomes" id="UP000190626"/>
    </source>
</evidence>
<evidence type="ECO:0000313" key="3">
    <source>
        <dbReference type="EMBL" id="OPH47605.1"/>
    </source>
</evidence>
<proteinExistence type="predicted"/>
<dbReference type="Proteomes" id="UP000190626">
    <property type="component" value="Unassembled WGS sequence"/>
</dbReference>
<dbReference type="Pfam" id="PF02195">
    <property type="entry name" value="ParB_N"/>
    <property type="match status" value="1"/>
</dbReference>
<dbReference type="SUPFAM" id="SSF109709">
    <property type="entry name" value="KorB DNA-binding domain-like"/>
    <property type="match status" value="1"/>
</dbReference>
<feature type="coiled-coil region" evidence="1">
    <location>
        <begin position="193"/>
        <end position="293"/>
    </location>
</feature>
<dbReference type="GO" id="GO:0005694">
    <property type="term" value="C:chromosome"/>
    <property type="evidence" value="ECO:0007669"/>
    <property type="project" value="TreeGrafter"/>
</dbReference>
<dbReference type="SUPFAM" id="SSF110849">
    <property type="entry name" value="ParB/Sulfiredoxin"/>
    <property type="match status" value="1"/>
</dbReference>
<dbReference type="AlphaFoldDB" id="A0A1V4H8R1"/>
<evidence type="ECO:0000259" key="2">
    <source>
        <dbReference type="SMART" id="SM00470"/>
    </source>
</evidence>
<dbReference type="OrthoDB" id="2666370at2"/>
<dbReference type="CDD" id="cd16404">
    <property type="entry name" value="pNOB8_ParB_N_like"/>
    <property type="match status" value="1"/>
</dbReference>
<organism evidence="3 4">
    <name type="scientific">Paenibacillus ferrarius</name>
    <dbReference type="NCBI Taxonomy" id="1469647"/>
    <lineage>
        <taxon>Bacteria</taxon>
        <taxon>Bacillati</taxon>
        <taxon>Bacillota</taxon>
        <taxon>Bacilli</taxon>
        <taxon>Bacillales</taxon>
        <taxon>Paenibacillaceae</taxon>
        <taxon>Paenibacillus</taxon>
    </lineage>
</organism>
<dbReference type="STRING" id="1469647.BC351_10460"/>
<dbReference type="PANTHER" id="PTHR33375">
    <property type="entry name" value="CHROMOSOME-PARTITIONING PROTEIN PARB-RELATED"/>
    <property type="match status" value="1"/>
</dbReference>
<dbReference type="GO" id="GO:0007059">
    <property type="term" value="P:chromosome segregation"/>
    <property type="evidence" value="ECO:0007669"/>
    <property type="project" value="TreeGrafter"/>
</dbReference>
<reference evidence="4" key="1">
    <citation type="submission" date="2016-07" db="EMBL/GenBank/DDBJ databases">
        <authorList>
            <person name="Florea S."/>
            <person name="Webb J.S."/>
            <person name="Jaromczyk J."/>
            <person name="Schardl C.L."/>
        </authorList>
    </citation>
    <scope>NUCLEOTIDE SEQUENCE [LARGE SCALE GENOMIC DNA]</scope>
    <source>
        <strain evidence="4">CY1</strain>
    </source>
</reference>
<accession>A0A1V4H8R1</accession>
<protein>
    <recommendedName>
        <fullName evidence="2">ParB-like N-terminal domain-containing protein</fullName>
    </recommendedName>
</protein>
<dbReference type="Gene3D" id="1.10.10.2830">
    <property type="match status" value="1"/>
</dbReference>